<protein>
    <submittedName>
        <fullName evidence="1">Uncharacterized protein</fullName>
    </submittedName>
</protein>
<evidence type="ECO:0000313" key="2">
    <source>
        <dbReference type="Proteomes" id="UP000015347"/>
    </source>
</evidence>
<evidence type="ECO:0000313" key="1">
    <source>
        <dbReference type="EMBL" id="EPX84775.1"/>
    </source>
</evidence>
<organism evidence="1 2">
    <name type="scientific">Salipiger mucosus DSM 16094</name>
    <dbReference type="NCBI Taxonomy" id="1123237"/>
    <lineage>
        <taxon>Bacteria</taxon>
        <taxon>Pseudomonadati</taxon>
        <taxon>Pseudomonadota</taxon>
        <taxon>Alphaproteobacteria</taxon>
        <taxon>Rhodobacterales</taxon>
        <taxon>Roseobacteraceae</taxon>
        <taxon>Salipiger</taxon>
    </lineage>
</organism>
<reference evidence="2" key="1">
    <citation type="journal article" date="2014" name="Stand. Genomic Sci.">
        <title>Genome sequence of the exopolysaccharide-producing Salipiger mucosus type strain (DSM 16094(T)), a moderately halophilic member of the Roseobacter clade.</title>
        <authorList>
            <person name="Riedel T."/>
            <person name="Spring S."/>
            <person name="Fiebig A."/>
            <person name="Petersen J."/>
            <person name="Kyrpides N.C."/>
            <person name="Goker M."/>
            <person name="Klenk H.P."/>
        </authorList>
    </citation>
    <scope>NUCLEOTIDE SEQUENCE [LARGE SCALE GENOMIC DNA]</scope>
    <source>
        <strain evidence="2">DSM 16094</strain>
    </source>
</reference>
<keyword evidence="2" id="KW-1185">Reference proteome</keyword>
<dbReference type="AlphaFoldDB" id="S9S3J8"/>
<dbReference type="EMBL" id="APVH01000012">
    <property type="protein sequence ID" value="EPX84775.1"/>
    <property type="molecule type" value="Genomic_DNA"/>
</dbReference>
<sequence length="85" mass="9223">MYPENEAQRADRQQHLKELCEPLGLEVDGDTVTARIGDKAIQVDASAVNTHKLVPCLMYLARTNGGAPSNRLRTLAFEGGSLSRG</sequence>
<accession>S9S3J8</accession>
<name>S9S3J8_9RHOB</name>
<dbReference type="Proteomes" id="UP000015347">
    <property type="component" value="Unassembled WGS sequence"/>
</dbReference>
<dbReference type="HOGENOM" id="CLU_2510770_0_0_5"/>
<proteinExistence type="predicted"/>
<dbReference type="RefSeq" id="WP_021119907.1">
    <property type="nucleotide sequence ID" value="NZ_KE557274.1"/>
</dbReference>
<gene>
    <name evidence="1" type="ORF">Salmuc_01348</name>
</gene>
<comment type="caution">
    <text evidence="1">The sequence shown here is derived from an EMBL/GenBank/DDBJ whole genome shotgun (WGS) entry which is preliminary data.</text>
</comment>
<dbReference type="STRING" id="1123237.Salmuc_01348"/>